<sequence length="99" mass="11961">MKTNSKRLLPHTDFNQNRDFTVIFYISRDWTYLSEGELVIYEKNLISGDFKIYDIINPEFNTFFSFEISEHSWHSVKKIKHNWQRLAIIVDFDLVKNVN</sequence>
<evidence type="ECO:0000313" key="2">
    <source>
        <dbReference type="EMBL" id="KAB8029689.1"/>
    </source>
</evidence>
<dbReference type="Gene3D" id="2.60.120.620">
    <property type="entry name" value="q2cbj1_9rhob like domain"/>
    <property type="match status" value="1"/>
</dbReference>
<dbReference type="PANTHER" id="PTHR12117:SF0">
    <property type="entry name" value="PROLYL 3-HYDROXYLASE OGFOD1"/>
    <property type="match status" value="1"/>
</dbReference>
<dbReference type="Pfam" id="PF13661">
    <property type="entry name" value="2OG-FeII_Oxy_4"/>
    <property type="match status" value="1"/>
</dbReference>
<dbReference type="EMBL" id="WFLN01000007">
    <property type="protein sequence ID" value="KAB8029689.1"/>
    <property type="molecule type" value="Genomic_DNA"/>
</dbReference>
<gene>
    <name evidence="2" type="ORF">GCL57_09085</name>
</gene>
<organism evidence="2 3">
    <name type="scientific">Fluviispira multicolorata</name>
    <dbReference type="NCBI Taxonomy" id="2654512"/>
    <lineage>
        <taxon>Bacteria</taxon>
        <taxon>Pseudomonadati</taxon>
        <taxon>Bdellovibrionota</taxon>
        <taxon>Oligoflexia</taxon>
        <taxon>Silvanigrellales</taxon>
        <taxon>Silvanigrellaceae</taxon>
        <taxon>Fluviispira</taxon>
    </lineage>
</organism>
<proteinExistence type="predicted"/>
<feature type="domain" description="Prolyl 3,4-dihydroxylase TPA1/OFD1 N-terminal" evidence="1">
    <location>
        <begin position="5"/>
        <end position="88"/>
    </location>
</feature>
<evidence type="ECO:0000313" key="3">
    <source>
        <dbReference type="Proteomes" id="UP000442694"/>
    </source>
</evidence>
<dbReference type="InterPro" id="IPR039558">
    <property type="entry name" value="TPA1/OFD1_N"/>
</dbReference>
<dbReference type="Proteomes" id="UP000442694">
    <property type="component" value="Unassembled WGS sequence"/>
</dbReference>
<accession>A0A833JE70</accession>
<dbReference type="PANTHER" id="PTHR12117">
    <property type="entry name" value="HISTONE ACETYLTRANSFERASE COMPLEX"/>
    <property type="match status" value="1"/>
</dbReference>
<name>A0A833JE70_9BACT</name>
<keyword evidence="3" id="KW-1185">Reference proteome</keyword>
<protein>
    <recommendedName>
        <fullName evidence="1">Prolyl 3,4-dihydroxylase TPA1/OFD1 N-terminal domain-containing protein</fullName>
    </recommendedName>
</protein>
<reference evidence="2 3" key="1">
    <citation type="submission" date="2019-10" db="EMBL/GenBank/DDBJ databases">
        <title>New genus of Silvanigrellaceae.</title>
        <authorList>
            <person name="Pitt A."/>
            <person name="Hahn M.W."/>
        </authorList>
    </citation>
    <scope>NUCLEOTIDE SEQUENCE [LARGE SCALE GENOMIC DNA]</scope>
    <source>
        <strain evidence="2 3">33A1-SZDP</strain>
    </source>
</reference>
<comment type="caution">
    <text evidence="2">The sequence shown here is derived from an EMBL/GenBank/DDBJ whole genome shotgun (WGS) entry which is preliminary data.</text>
</comment>
<dbReference type="AlphaFoldDB" id="A0A833JE70"/>
<dbReference type="InterPro" id="IPR051842">
    <property type="entry name" value="uS12_prolyl_hydroxylase"/>
</dbReference>
<evidence type="ECO:0000259" key="1">
    <source>
        <dbReference type="Pfam" id="PF13661"/>
    </source>
</evidence>